<feature type="domain" description="TonB-dependent receptor plug" evidence="14">
    <location>
        <begin position="235"/>
        <end position="341"/>
    </location>
</feature>
<feature type="domain" description="Secretin/TonB short N-terminal" evidence="13">
    <location>
        <begin position="77"/>
        <end position="124"/>
    </location>
</feature>
<dbReference type="Pfam" id="PF07660">
    <property type="entry name" value="STN"/>
    <property type="match status" value="1"/>
</dbReference>
<name>A0A1M6NHS2_9BACT</name>
<evidence type="ECO:0000256" key="11">
    <source>
        <dbReference type="RuleBase" id="RU003357"/>
    </source>
</evidence>
<dbReference type="Gene3D" id="2.60.40.1120">
    <property type="entry name" value="Carboxypeptidase-like, regulatory domain"/>
    <property type="match status" value="1"/>
</dbReference>
<dbReference type="FunFam" id="2.170.130.10:FF:000003">
    <property type="entry name" value="SusC/RagA family TonB-linked outer membrane protein"/>
    <property type="match status" value="1"/>
</dbReference>
<organism evidence="15 16">
    <name type="scientific">Tangfeifania diversioriginum</name>
    <dbReference type="NCBI Taxonomy" id="1168035"/>
    <lineage>
        <taxon>Bacteria</taxon>
        <taxon>Pseudomonadati</taxon>
        <taxon>Bacteroidota</taxon>
        <taxon>Bacteroidia</taxon>
        <taxon>Marinilabiliales</taxon>
        <taxon>Prolixibacteraceae</taxon>
        <taxon>Tangfeifania</taxon>
    </lineage>
</organism>
<keyword evidence="3 10" id="KW-1134">Transmembrane beta strand</keyword>
<protein>
    <submittedName>
        <fullName evidence="15">TonB-linked outer membrane protein, SusC/RagA family</fullName>
    </submittedName>
</protein>
<reference evidence="15 16" key="1">
    <citation type="submission" date="2016-11" db="EMBL/GenBank/DDBJ databases">
        <authorList>
            <person name="Jaros S."/>
            <person name="Januszkiewicz K."/>
            <person name="Wedrychowicz H."/>
        </authorList>
    </citation>
    <scope>NUCLEOTIDE SEQUENCE [LARGE SCALE GENOMIC DNA]</scope>
    <source>
        <strain evidence="15 16">DSM 27063</strain>
    </source>
</reference>
<dbReference type="GO" id="GO:0009279">
    <property type="term" value="C:cell outer membrane"/>
    <property type="evidence" value="ECO:0007669"/>
    <property type="project" value="UniProtKB-SubCell"/>
</dbReference>
<dbReference type="NCBIfam" id="TIGR04056">
    <property type="entry name" value="OMP_RagA_SusC"/>
    <property type="match status" value="1"/>
</dbReference>
<evidence type="ECO:0000256" key="5">
    <source>
        <dbReference type="ARBA" id="ARBA00022692"/>
    </source>
</evidence>
<dbReference type="SUPFAM" id="SSF49464">
    <property type="entry name" value="Carboxypeptidase regulatory domain-like"/>
    <property type="match status" value="1"/>
</dbReference>
<keyword evidence="6" id="KW-0408">Iron</keyword>
<evidence type="ECO:0000313" key="16">
    <source>
        <dbReference type="Proteomes" id="UP000184050"/>
    </source>
</evidence>
<dbReference type="InterPro" id="IPR011662">
    <property type="entry name" value="Secretin/TonB_short_N"/>
</dbReference>
<keyword evidence="8 10" id="KW-0472">Membrane</keyword>
<dbReference type="STRING" id="1168035.SAMN05444280_14240"/>
<evidence type="ECO:0000256" key="8">
    <source>
        <dbReference type="ARBA" id="ARBA00023136"/>
    </source>
</evidence>
<evidence type="ECO:0000256" key="10">
    <source>
        <dbReference type="PROSITE-ProRule" id="PRU01360"/>
    </source>
</evidence>
<evidence type="ECO:0000256" key="6">
    <source>
        <dbReference type="ARBA" id="ARBA00023004"/>
    </source>
</evidence>
<dbReference type="InterPro" id="IPR000531">
    <property type="entry name" value="Beta-barrel_TonB"/>
</dbReference>
<evidence type="ECO:0000256" key="7">
    <source>
        <dbReference type="ARBA" id="ARBA00023077"/>
    </source>
</evidence>
<keyword evidence="16" id="KW-1185">Reference proteome</keyword>
<proteinExistence type="inferred from homology"/>
<keyword evidence="9 10" id="KW-0998">Cell outer membrane</keyword>
<sequence length="1138" mass="127888">MKKFQELRRDCGFVIRSRTLKKLWKMTRLTTLLILLGMGQAFALGSYAQSTTLNLDFKNANLEEVLTEIENQSEFFFLYNKDLIDVEQKVDVEVQNKKINEILDQLFEGKEIRYFLFDRQIVLSNQYGETGISGQENITVQQQRAVSGTVTDVSGQTLPGVTVVVKGTTNGTVTNADGEYTLTSIPEDAVLQFSFVGMRTQEVPVGNQTTINVSMEEETIGLEEVVAVGYSVQKKSNLTGSVSTVNFEKELENRPLTNASQALGGLSSGLWVSQNSGQPGSDEATIRVRGFGTLNNSNPLVLIDGVEGRMAELNPNDIESITVLKDAASAAIYGSRAANGVILITTKMGTTTEKVSVTYNGYYGLQKMGERFDLISNSAEYMEIWNSAMDGGDAKFPSEVIEAFRNGDDPYLYPNTNFLDEVTRVSPITEHNISINSGSEKVKNYFSINYLDHEGIYYSTNSKRFGVTFNNETKVNDWLTIGGRFNAMRKITNEPYDGIGRVVYMIANGHPYAAPYTEDGRFGATQALYLSGATAGQPITDTRNPMPDLYNGLRKFSNSFFKANVFANLKLMEGLELNTQYSGQYNNNLRDRYNEVLWCYTTSEQQVKPLDFPSTVNIERYFSDEFYQTFYSTLNFNRTFADNHEVGALAGMQSEDKLIKNVRAQKSDPPKQGLHQVNSGTASPIAEGTKYQLRMLSYFGRINYAYKSKYLTEFNLRADASSRFKKGNRWGFFPSASLGWRISEEEFLKDRFFDELKFRASYGELGNQNIDDYWPYLTTITQTNGTSYNVGNSLTPGAAVTALVDEDITWETTTSFDFGVDLRILNDRLTAEFDYFLKNTEDILVQLPIPLILGGVTPPYENVGEMKNTGLEASFEWRDNISNGLSYNIGANITYVENEVVKFREGNSPDQLYLIREGYSYRTLYGFNAEGVYQSDEEAASHMHSNGYTPKAGDLKYQDRNSDGKLDFNDKSEIGNTIPKFTYGINGGLSYNGFDFNILLQGIAGVNVYTQSAWTEPLGISGGSITTRWRDAWTPTNPSETTPRIVVNDTWNRQESSFWANDLSWLKVKNIQLGYTLPTQWTDFASIENTYVYINGQNVLTFVSDDYEGFDPERDTFNNGYSQYPVPRIWSVGVNISF</sequence>
<keyword evidence="7 11" id="KW-0798">TonB box</keyword>
<dbReference type="Gene3D" id="2.170.130.10">
    <property type="entry name" value="TonB-dependent receptor, plug domain"/>
    <property type="match status" value="1"/>
</dbReference>
<dbReference type="InterPro" id="IPR023997">
    <property type="entry name" value="TonB-dep_OMP_SusC/RagA_CS"/>
</dbReference>
<keyword evidence="4" id="KW-0410">Iron transport</keyword>
<evidence type="ECO:0000256" key="2">
    <source>
        <dbReference type="ARBA" id="ARBA00022448"/>
    </source>
</evidence>
<evidence type="ECO:0000256" key="3">
    <source>
        <dbReference type="ARBA" id="ARBA00022452"/>
    </source>
</evidence>
<evidence type="ECO:0000259" key="13">
    <source>
        <dbReference type="Pfam" id="PF07660"/>
    </source>
</evidence>
<dbReference type="InterPro" id="IPR037066">
    <property type="entry name" value="Plug_dom_sf"/>
</dbReference>
<gene>
    <name evidence="15" type="ORF">SAMN05444280_14240</name>
</gene>
<accession>A0A1M6NHS2</accession>
<dbReference type="NCBIfam" id="TIGR04057">
    <property type="entry name" value="SusC_RagA_signa"/>
    <property type="match status" value="1"/>
</dbReference>
<dbReference type="SUPFAM" id="SSF56935">
    <property type="entry name" value="Porins"/>
    <property type="match status" value="1"/>
</dbReference>
<dbReference type="EMBL" id="FQZE01000042">
    <property type="protein sequence ID" value="SHJ95237.1"/>
    <property type="molecule type" value="Genomic_DNA"/>
</dbReference>
<dbReference type="Pfam" id="PF00593">
    <property type="entry name" value="TonB_dep_Rec_b-barrel"/>
    <property type="match status" value="1"/>
</dbReference>
<dbReference type="Pfam" id="PF13715">
    <property type="entry name" value="CarbopepD_reg_2"/>
    <property type="match status" value="1"/>
</dbReference>
<dbReference type="FunFam" id="2.60.40.1120:FF:000003">
    <property type="entry name" value="Outer membrane protein Omp121"/>
    <property type="match status" value="1"/>
</dbReference>
<dbReference type="Proteomes" id="UP000184050">
    <property type="component" value="Unassembled WGS sequence"/>
</dbReference>
<dbReference type="InterPro" id="IPR008969">
    <property type="entry name" value="CarboxyPept-like_regulatory"/>
</dbReference>
<evidence type="ECO:0000259" key="14">
    <source>
        <dbReference type="Pfam" id="PF07715"/>
    </source>
</evidence>
<evidence type="ECO:0000313" key="15">
    <source>
        <dbReference type="EMBL" id="SHJ95237.1"/>
    </source>
</evidence>
<dbReference type="PROSITE" id="PS52016">
    <property type="entry name" value="TONB_DEPENDENT_REC_3"/>
    <property type="match status" value="1"/>
</dbReference>
<keyword evidence="2 10" id="KW-0813">Transport</keyword>
<comment type="subcellular location">
    <subcellularLocation>
        <location evidence="1 10">Cell outer membrane</location>
        <topology evidence="1 10">Multi-pass membrane protein</topology>
    </subcellularLocation>
</comment>
<dbReference type="RefSeq" id="WP_073173518.1">
    <property type="nucleotide sequence ID" value="NZ_FQZE01000042.1"/>
</dbReference>
<dbReference type="InterPro" id="IPR012910">
    <property type="entry name" value="Plug_dom"/>
</dbReference>
<dbReference type="Gene3D" id="2.40.170.20">
    <property type="entry name" value="TonB-dependent receptor, beta-barrel domain"/>
    <property type="match status" value="1"/>
</dbReference>
<feature type="domain" description="TonB-dependent receptor-like beta-barrel" evidence="12">
    <location>
        <begin position="516"/>
        <end position="1086"/>
    </location>
</feature>
<evidence type="ECO:0000256" key="9">
    <source>
        <dbReference type="ARBA" id="ARBA00023237"/>
    </source>
</evidence>
<dbReference type="InterPro" id="IPR036942">
    <property type="entry name" value="Beta-barrel_TonB_sf"/>
</dbReference>
<dbReference type="InterPro" id="IPR023996">
    <property type="entry name" value="TonB-dep_OMP_SusC/RagA"/>
</dbReference>
<evidence type="ECO:0000259" key="12">
    <source>
        <dbReference type="Pfam" id="PF00593"/>
    </source>
</evidence>
<keyword evidence="4" id="KW-0406">Ion transport</keyword>
<dbReference type="InterPro" id="IPR039426">
    <property type="entry name" value="TonB-dep_rcpt-like"/>
</dbReference>
<keyword evidence="5 10" id="KW-0812">Transmembrane</keyword>
<comment type="similarity">
    <text evidence="10 11">Belongs to the TonB-dependent receptor family.</text>
</comment>
<evidence type="ECO:0000256" key="1">
    <source>
        <dbReference type="ARBA" id="ARBA00004571"/>
    </source>
</evidence>
<evidence type="ECO:0000256" key="4">
    <source>
        <dbReference type="ARBA" id="ARBA00022496"/>
    </source>
</evidence>
<dbReference type="GO" id="GO:0006826">
    <property type="term" value="P:iron ion transport"/>
    <property type="evidence" value="ECO:0007669"/>
    <property type="project" value="UniProtKB-KW"/>
</dbReference>
<dbReference type="AlphaFoldDB" id="A0A1M6NHS2"/>
<dbReference type="Pfam" id="PF07715">
    <property type="entry name" value="Plug"/>
    <property type="match status" value="1"/>
</dbReference>